<keyword evidence="4" id="KW-1185">Reference proteome</keyword>
<protein>
    <submittedName>
        <fullName evidence="3">Uncharacterized protein</fullName>
    </submittedName>
</protein>
<evidence type="ECO:0000313" key="3">
    <source>
        <dbReference type="EMBL" id="MFC5214294.1"/>
    </source>
</evidence>
<name>A0ABW0CEN5_STRCD</name>
<dbReference type="RefSeq" id="WP_380850359.1">
    <property type="nucleotide sequence ID" value="NZ_JBHSKM010000005.1"/>
</dbReference>
<comment type="caution">
    <text evidence="3">The sequence shown here is derived from an EMBL/GenBank/DDBJ whole genome shotgun (WGS) entry which is preliminary data.</text>
</comment>
<feature type="region of interest" description="Disordered" evidence="2">
    <location>
        <begin position="1"/>
        <end position="22"/>
    </location>
</feature>
<keyword evidence="1" id="KW-0175">Coiled coil</keyword>
<proteinExistence type="predicted"/>
<evidence type="ECO:0000256" key="1">
    <source>
        <dbReference type="SAM" id="Coils"/>
    </source>
</evidence>
<evidence type="ECO:0000256" key="2">
    <source>
        <dbReference type="SAM" id="MobiDB-lite"/>
    </source>
</evidence>
<organism evidence="3 4">
    <name type="scientific">Streptomyces coerulescens</name>
    <dbReference type="NCBI Taxonomy" id="29304"/>
    <lineage>
        <taxon>Bacteria</taxon>
        <taxon>Bacillati</taxon>
        <taxon>Actinomycetota</taxon>
        <taxon>Actinomycetes</taxon>
        <taxon>Kitasatosporales</taxon>
        <taxon>Streptomycetaceae</taxon>
        <taxon>Streptomyces</taxon>
    </lineage>
</organism>
<reference evidence="4" key="1">
    <citation type="journal article" date="2019" name="Int. J. Syst. Evol. Microbiol.">
        <title>The Global Catalogue of Microorganisms (GCM) 10K type strain sequencing project: providing services to taxonomists for standard genome sequencing and annotation.</title>
        <authorList>
            <consortium name="The Broad Institute Genomics Platform"/>
            <consortium name="The Broad Institute Genome Sequencing Center for Infectious Disease"/>
            <person name="Wu L."/>
            <person name="Ma J."/>
        </authorList>
    </citation>
    <scope>NUCLEOTIDE SEQUENCE [LARGE SCALE GENOMIC DNA]</scope>
    <source>
        <strain evidence="4">KCTC 42586</strain>
    </source>
</reference>
<evidence type="ECO:0000313" key="4">
    <source>
        <dbReference type="Proteomes" id="UP001596263"/>
    </source>
</evidence>
<dbReference type="EMBL" id="JBHSKM010000005">
    <property type="protein sequence ID" value="MFC5214294.1"/>
    <property type="molecule type" value="Genomic_DNA"/>
</dbReference>
<accession>A0ABW0CEN5</accession>
<gene>
    <name evidence="3" type="ORF">ACFPQ9_10700</name>
</gene>
<dbReference type="Proteomes" id="UP001596263">
    <property type="component" value="Unassembled WGS sequence"/>
</dbReference>
<feature type="coiled-coil region" evidence="1">
    <location>
        <begin position="75"/>
        <end position="109"/>
    </location>
</feature>
<sequence>MTTNTLPRIRSRRGRSDAREAVRHERRTALRVLLARADRGVLGPEDTARLRQLVEAEIADCDNFRRSAGGQQAAALRLTHRIAAAEQAIVEAEAERDEYAAEVEALRASTEGGQ</sequence>